<feature type="region of interest" description="Disordered" evidence="1">
    <location>
        <begin position="115"/>
        <end position="216"/>
    </location>
</feature>
<protein>
    <submittedName>
        <fullName evidence="2">Uncharacterized protein</fullName>
    </submittedName>
</protein>
<feature type="compositionally biased region" description="Basic and acidic residues" evidence="1">
    <location>
        <begin position="115"/>
        <end position="144"/>
    </location>
</feature>
<keyword evidence="3" id="KW-1185">Reference proteome</keyword>
<evidence type="ECO:0000313" key="2">
    <source>
        <dbReference type="EMBL" id="UYV78023.1"/>
    </source>
</evidence>
<dbReference type="EMBL" id="CP092877">
    <property type="protein sequence ID" value="UYV78023.1"/>
    <property type="molecule type" value="Genomic_DNA"/>
</dbReference>
<name>A0ABY6LAE4_9ARAC</name>
<proteinExistence type="predicted"/>
<reference evidence="2 3" key="1">
    <citation type="submission" date="2022-01" db="EMBL/GenBank/DDBJ databases">
        <title>A chromosomal length assembly of Cordylochernes scorpioides.</title>
        <authorList>
            <person name="Zeh D."/>
            <person name="Zeh J."/>
        </authorList>
    </citation>
    <scope>NUCLEOTIDE SEQUENCE [LARGE SCALE GENOMIC DNA]</scope>
    <source>
        <strain evidence="2">IN4F17</strain>
        <tissue evidence="2">Whole Body</tissue>
    </source>
</reference>
<organism evidence="2 3">
    <name type="scientific">Cordylochernes scorpioides</name>
    <dbReference type="NCBI Taxonomy" id="51811"/>
    <lineage>
        <taxon>Eukaryota</taxon>
        <taxon>Metazoa</taxon>
        <taxon>Ecdysozoa</taxon>
        <taxon>Arthropoda</taxon>
        <taxon>Chelicerata</taxon>
        <taxon>Arachnida</taxon>
        <taxon>Pseudoscorpiones</taxon>
        <taxon>Cheliferoidea</taxon>
        <taxon>Chernetidae</taxon>
        <taxon>Cordylochernes</taxon>
    </lineage>
</organism>
<sequence length="216" mass="24331">MISKNGIDPEPNKVDKVINLKKPEDKKSLQRVMGGLVPTVSKTGMDTSEDYSSREFASKFQSRNTIWKGIPQKSTISKTKKWTIRKRGIALLGDLVLRKLRRECSDLIKDISREQTGNERKETDNERSDKTHPGDGNFRTDRRATRGKIHATGNGLPERHPRGNRRPHRRYVSEQPDAHRGVATRHAVPVHPEASHATRAQCTDNAVHSNGSSTND</sequence>
<gene>
    <name evidence="2" type="ORF">LAZ67_15003225</name>
</gene>
<evidence type="ECO:0000313" key="3">
    <source>
        <dbReference type="Proteomes" id="UP001235939"/>
    </source>
</evidence>
<dbReference type="Proteomes" id="UP001235939">
    <property type="component" value="Chromosome 15"/>
</dbReference>
<accession>A0ABY6LAE4</accession>
<evidence type="ECO:0000256" key="1">
    <source>
        <dbReference type="SAM" id="MobiDB-lite"/>
    </source>
</evidence>
<feature type="compositionally biased region" description="Polar residues" evidence="1">
    <location>
        <begin position="198"/>
        <end position="216"/>
    </location>
</feature>